<feature type="signal peptide" evidence="2">
    <location>
        <begin position="1"/>
        <end position="19"/>
    </location>
</feature>
<proteinExistence type="predicted"/>
<dbReference type="EMBL" id="SZYD01000003">
    <property type="protein sequence ID" value="KAD6795891.1"/>
    <property type="molecule type" value="Genomic_DNA"/>
</dbReference>
<dbReference type="OrthoDB" id="1863260at2759"/>
<evidence type="ECO:0000313" key="4">
    <source>
        <dbReference type="Proteomes" id="UP000326396"/>
    </source>
</evidence>
<dbReference type="Proteomes" id="UP000326396">
    <property type="component" value="Linkage Group LG11"/>
</dbReference>
<comment type="caution">
    <text evidence="3">The sequence shown here is derived from an EMBL/GenBank/DDBJ whole genome shotgun (WGS) entry which is preliminary data.</text>
</comment>
<protein>
    <submittedName>
        <fullName evidence="3">Uncharacterized protein</fullName>
    </submittedName>
</protein>
<gene>
    <name evidence="3" type="ORF">E3N88_06787</name>
</gene>
<accession>A0A5N6PQF4</accession>
<evidence type="ECO:0000256" key="1">
    <source>
        <dbReference type="SAM" id="MobiDB-lite"/>
    </source>
</evidence>
<feature type="compositionally biased region" description="Basic and acidic residues" evidence="1">
    <location>
        <begin position="32"/>
        <end position="42"/>
    </location>
</feature>
<keyword evidence="2" id="KW-0732">Signal</keyword>
<evidence type="ECO:0000256" key="2">
    <source>
        <dbReference type="SAM" id="SignalP"/>
    </source>
</evidence>
<dbReference type="AlphaFoldDB" id="A0A5N6PQF4"/>
<name>A0A5N6PQF4_9ASTR</name>
<evidence type="ECO:0000313" key="3">
    <source>
        <dbReference type="EMBL" id="KAD6795891.1"/>
    </source>
</evidence>
<feature type="region of interest" description="Disordered" evidence="1">
    <location>
        <begin position="32"/>
        <end position="55"/>
    </location>
</feature>
<sequence length="81" mass="9011">MVRLRKLCLCYLLLTLCLANVAFQITHVTSRRVKENTTKGDAKSPNQVPDKAMKDRDRLDAFRPTTPGHSPGVEIFGVGNV</sequence>
<reference evidence="3 4" key="1">
    <citation type="submission" date="2019-05" db="EMBL/GenBank/DDBJ databases">
        <title>Mikania micrantha, genome provides insights into the molecular mechanism of rapid growth.</title>
        <authorList>
            <person name="Liu B."/>
        </authorList>
    </citation>
    <scope>NUCLEOTIDE SEQUENCE [LARGE SCALE GENOMIC DNA]</scope>
    <source>
        <strain evidence="3">NLD-2019</strain>
        <tissue evidence="3">Leaf</tissue>
    </source>
</reference>
<organism evidence="3 4">
    <name type="scientific">Mikania micrantha</name>
    <name type="common">bitter vine</name>
    <dbReference type="NCBI Taxonomy" id="192012"/>
    <lineage>
        <taxon>Eukaryota</taxon>
        <taxon>Viridiplantae</taxon>
        <taxon>Streptophyta</taxon>
        <taxon>Embryophyta</taxon>
        <taxon>Tracheophyta</taxon>
        <taxon>Spermatophyta</taxon>
        <taxon>Magnoliopsida</taxon>
        <taxon>eudicotyledons</taxon>
        <taxon>Gunneridae</taxon>
        <taxon>Pentapetalae</taxon>
        <taxon>asterids</taxon>
        <taxon>campanulids</taxon>
        <taxon>Asterales</taxon>
        <taxon>Asteraceae</taxon>
        <taxon>Asteroideae</taxon>
        <taxon>Heliantheae alliance</taxon>
        <taxon>Eupatorieae</taxon>
        <taxon>Mikania</taxon>
    </lineage>
</organism>
<keyword evidence="4" id="KW-1185">Reference proteome</keyword>
<feature type="chain" id="PRO_5024457540" evidence="2">
    <location>
        <begin position="20"/>
        <end position="81"/>
    </location>
</feature>